<feature type="compositionally biased region" description="Basic and acidic residues" evidence="1">
    <location>
        <begin position="78"/>
        <end position="97"/>
    </location>
</feature>
<evidence type="ECO:0000313" key="3">
    <source>
        <dbReference type="EMBL" id="CAD7574964.1"/>
    </source>
</evidence>
<name>A0A7R9J971_TIMCA</name>
<evidence type="ECO:0000256" key="2">
    <source>
        <dbReference type="SAM" id="Phobius"/>
    </source>
</evidence>
<accession>A0A7R9J971</accession>
<dbReference type="EMBL" id="OE182800">
    <property type="protein sequence ID" value="CAD7574964.1"/>
    <property type="molecule type" value="Genomic_DNA"/>
</dbReference>
<protein>
    <submittedName>
        <fullName evidence="3">(California timema) hypothetical protein</fullName>
    </submittedName>
</protein>
<sequence>MSGQHLSRARYSTMTRNTQKPNSLVHSRAVHTTPAQATRTLGTPGLISREPKTELRLPLSIRVSVLPPHPLGPSNPPVKREGRCYPLDKEGDRENKERSHKGQQREHAGPANLTMSSFNTGGLLLRHSAMEAQIAYDIIHDQLAMNVPQKMLDQDLRSTSIAHCSLRSSGHLLGHFSSFSNNGNSCYPHLRKALYVGQPRWAKDTLDYRNYILNTLDGGRKYIFKESDDTIPAGKSRLMKLYIAHQTIKVLLYGLIAWILWSFALKLREYMSDMEYMSGVVELPPYSNDNIIRHKYSDVECTDSEFQSSKEDNSCEISSIENEEFRVV</sequence>
<dbReference type="AlphaFoldDB" id="A0A7R9J971"/>
<evidence type="ECO:0000256" key="1">
    <source>
        <dbReference type="SAM" id="MobiDB-lite"/>
    </source>
</evidence>
<feature type="compositionally biased region" description="Pro residues" evidence="1">
    <location>
        <begin position="67"/>
        <end position="76"/>
    </location>
</feature>
<keyword evidence="2" id="KW-1133">Transmembrane helix</keyword>
<feature type="region of interest" description="Disordered" evidence="1">
    <location>
        <begin position="64"/>
        <end position="114"/>
    </location>
</feature>
<feature type="compositionally biased region" description="Polar residues" evidence="1">
    <location>
        <begin position="1"/>
        <end position="25"/>
    </location>
</feature>
<gene>
    <name evidence="3" type="ORF">TCMB3V08_LOCUS7565</name>
</gene>
<organism evidence="3">
    <name type="scientific">Timema californicum</name>
    <name type="common">California timema</name>
    <name type="synonym">Walking stick</name>
    <dbReference type="NCBI Taxonomy" id="61474"/>
    <lineage>
        <taxon>Eukaryota</taxon>
        <taxon>Metazoa</taxon>
        <taxon>Ecdysozoa</taxon>
        <taxon>Arthropoda</taxon>
        <taxon>Hexapoda</taxon>
        <taxon>Insecta</taxon>
        <taxon>Pterygota</taxon>
        <taxon>Neoptera</taxon>
        <taxon>Polyneoptera</taxon>
        <taxon>Phasmatodea</taxon>
        <taxon>Timematodea</taxon>
        <taxon>Timematoidea</taxon>
        <taxon>Timematidae</taxon>
        <taxon>Timema</taxon>
    </lineage>
</organism>
<reference evidence="3" key="1">
    <citation type="submission" date="2020-11" db="EMBL/GenBank/DDBJ databases">
        <authorList>
            <person name="Tran Van P."/>
        </authorList>
    </citation>
    <scope>NUCLEOTIDE SEQUENCE</scope>
</reference>
<feature type="transmembrane region" description="Helical" evidence="2">
    <location>
        <begin position="250"/>
        <end position="267"/>
    </location>
</feature>
<keyword evidence="2" id="KW-0472">Membrane</keyword>
<proteinExistence type="predicted"/>
<feature type="region of interest" description="Disordered" evidence="1">
    <location>
        <begin position="1"/>
        <end position="31"/>
    </location>
</feature>
<keyword evidence="2" id="KW-0812">Transmembrane</keyword>